<keyword evidence="2" id="KW-0812">Transmembrane</keyword>
<dbReference type="OrthoDB" id="10313264at2759"/>
<name>A0A913YV72_EXADI</name>
<feature type="transmembrane region" description="Helical" evidence="2">
    <location>
        <begin position="86"/>
        <end position="105"/>
    </location>
</feature>
<keyword evidence="1" id="KW-0175">Coiled coil</keyword>
<evidence type="ECO:0000313" key="4">
    <source>
        <dbReference type="EnsemblMetazoa" id="XP_028519104.1"/>
    </source>
</evidence>
<evidence type="ECO:0000313" key="5">
    <source>
        <dbReference type="Proteomes" id="UP000887567"/>
    </source>
</evidence>
<keyword evidence="5" id="KW-1185">Reference proteome</keyword>
<dbReference type="AlphaFoldDB" id="A0A913YV72"/>
<keyword evidence="2" id="KW-1133">Transmembrane helix</keyword>
<protein>
    <submittedName>
        <fullName evidence="4">Uncharacterized protein</fullName>
    </submittedName>
</protein>
<dbReference type="KEGG" id="epa:110252789"/>
<dbReference type="GeneID" id="110252789"/>
<evidence type="ECO:0000256" key="3">
    <source>
        <dbReference type="SAM" id="SignalP"/>
    </source>
</evidence>
<reference evidence="4" key="1">
    <citation type="submission" date="2022-11" db="UniProtKB">
        <authorList>
            <consortium name="EnsemblMetazoa"/>
        </authorList>
    </citation>
    <scope>IDENTIFICATION</scope>
</reference>
<proteinExistence type="predicted"/>
<dbReference type="EnsemblMetazoa" id="XM_028663303.1">
    <property type="protein sequence ID" value="XP_028519104.1"/>
    <property type="gene ID" value="LOC110252789"/>
</dbReference>
<accession>A0A913YV72</accession>
<feature type="signal peptide" evidence="3">
    <location>
        <begin position="1"/>
        <end position="26"/>
    </location>
</feature>
<sequence length="826" mass="93015">MGSPSKRLAMFLCLIVLHQDFIQARASHYEHLEVSPSSKFRPRRFSFDILEEDSHEFDQSIQKFEARHGISLRSDIGRPLQRGKRFFGLFVFIVSIVVTVAATAVETIYDIAGCCGLGFDYLCNYEANFNKKKADLKTQSELVDQRLENALKKRDDLECLSEVVKATWGSVNELIKLQEDLLGDIDPNFRNTLLKREKKVQETLEETEEELNDNDISNMFLKIPKEELALKMTLGWTAAAVPGIGLIGNKAYKSYKINKNFDRLDIHSANHVPNITIRSDIGRPLNRGKRFFGLFIFIVSLVVTVVATVVETVYDIAGCCGLSFKYLCGFEANFNRKRDNTRRRSEQVDKDLKKALQKKDLLEEFGKVLQKLWGGIINLVKLEEKLLGSFDATLKNILITKEKEVRDSITEAQDQLDESNIEISFQKMSEAQLAISLSTSWVAVAIEGGAEIAGKAYKSYKVRKVADAAKSTKMEKLLQASPKAKKLLGYTDDVAKVALKNTGLAKFASGAKNFLKGLKFFKAAGAVLSVLSIAFDLFNIINTFAQCAGKEKKAKEACGKVEDAERKVSETERNVRAFESTLKSGLEAHIIEQVKDKQMLDALEHVKETIEKNPPPNNGQPDRSWATKCIRIIPEYSNIFKRSTNWKDLKNKMQEIIDDCLSKQEYAYKCLISRNTMNEKIMKGCQRGDKTFERLYADAERLEGPTINQCKVKGEPYTTKEMFKQALVKRSQEKGMEFYTDNCLMNSKIVQDGVCSGGSPSGLTPEQKAQVLQKCEGGKAPKLDADVISDICMYKRAKLTTVQMKPFLTPKKPDITDEDIDGVQCQ</sequence>
<evidence type="ECO:0000256" key="1">
    <source>
        <dbReference type="SAM" id="Coils"/>
    </source>
</evidence>
<evidence type="ECO:0000256" key="2">
    <source>
        <dbReference type="SAM" id="Phobius"/>
    </source>
</evidence>
<feature type="coiled-coil region" evidence="1">
    <location>
        <begin position="547"/>
        <end position="581"/>
    </location>
</feature>
<dbReference type="Proteomes" id="UP000887567">
    <property type="component" value="Unplaced"/>
</dbReference>
<organism evidence="4 5">
    <name type="scientific">Exaiptasia diaphana</name>
    <name type="common">Tropical sea anemone</name>
    <name type="synonym">Aiptasia pulchella</name>
    <dbReference type="NCBI Taxonomy" id="2652724"/>
    <lineage>
        <taxon>Eukaryota</taxon>
        <taxon>Metazoa</taxon>
        <taxon>Cnidaria</taxon>
        <taxon>Anthozoa</taxon>
        <taxon>Hexacorallia</taxon>
        <taxon>Actiniaria</taxon>
        <taxon>Aiptasiidae</taxon>
        <taxon>Exaiptasia</taxon>
    </lineage>
</organism>
<keyword evidence="2" id="KW-0472">Membrane</keyword>
<dbReference type="RefSeq" id="XP_028519104.1">
    <property type="nucleotide sequence ID" value="XM_028663303.1"/>
</dbReference>
<feature type="chain" id="PRO_5036804426" evidence="3">
    <location>
        <begin position="27"/>
        <end position="826"/>
    </location>
</feature>
<feature type="transmembrane region" description="Helical" evidence="2">
    <location>
        <begin position="291"/>
        <end position="310"/>
    </location>
</feature>
<keyword evidence="3" id="KW-0732">Signal</keyword>